<keyword evidence="2" id="KW-1185">Reference proteome</keyword>
<organism evidence="1 2">
    <name type="scientific">Fusarium falciforme</name>
    <dbReference type="NCBI Taxonomy" id="195108"/>
    <lineage>
        <taxon>Eukaryota</taxon>
        <taxon>Fungi</taxon>
        <taxon>Dikarya</taxon>
        <taxon>Ascomycota</taxon>
        <taxon>Pezizomycotina</taxon>
        <taxon>Sordariomycetes</taxon>
        <taxon>Hypocreomycetidae</taxon>
        <taxon>Hypocreales</taxon>
        <taxon>Nectriaceae</taxon>
        <taxon>Fusarium</taxon>
        <taxon>Fusarium solani species complex</taxon>
    </lineage>
</organism>
<dbReference type="AlphaFoldDB" id="A0A9W8QPY8"/>
<proteinExistence type="predicted"/>
<sequence>MTLDEPGCPVLTQWLVISLLTEEGFDATSKLAMRESVAEGLLPQKPTNKAILLTGGKTLVRVCRLFPALLARKSLREDRLRHSMLLGGLVL</sequence>
<gene>
    <name evidence="1" type="ORF">NW755_14976</name>
</gene>
<dbReference type="EMBL" id="JAOQAV010000523">
    <property type="protein sequence ID" value="KAJ4175504.1"/>
    <property type="molecule type" value="Genomic_DNA"/>
</dbReference>
<evidence type="ECO:0000313" key="2">
    <source>
        <dbReference type="Proteomes" id="UP001152087"/>
    </source>
</evidence>
<dbReference type="Proteomes" id="UP001152087">
    <property type="component" value="Unassembled WGS sequence"/>
</dbReference>
<protein>
    <submittedName>
        <fullName evidence="1">Uncharacterized protein</fullName>
    </submittedName>
</protein>
<comment type="caution">
    <text evidence="1">The sequence shown here is derived from an EMBL/GenBank/DDBJ whole genome shotgun (WGS) entry which is preliminary data.</text>
</comment>
<accession>A0A9W8QPY8</accession>
<reference evidence="1" key="1">
    <citation type="submission" date="2022-09" db="EMBL/GenBank/DDBJ databases">
        <title>Fusarium specimens isolated from Avocado Roots.</title>
        <authorList>
            <person name="Stajich J."/>
            <person name="Roper C."/>
            <person name="Heimlech-Rivalta G."/>
        </authorList>
    </citation>
    <scope>NUCLEOTIDE SEQUENCE</scope>
    <source>
        <strain evidence="1">A02</strain>
    </source>
</reference>
<name>A0A9W8QPY8_9HYPO</name>
<evidence type="ECO:0000313" key="1">
    <source>
        <dbReference type="EMBL" id="KAJ4175504.1"/>
    </source>
</evidence>